<evidence type="ECO:0000256" key="4">
    <source>
        <dbReference type="ARBA" id="ARBA00022490"/>
    </source>
</evidence>
<keyword evidence="18" id="KW-1185">Reference proteome</keyword>
<evidence type="ECO:0000259" key="16">
    <source>
        <dbReference type="PROSITE" id="PS50862"/>
    </source>
</evidence>
<dbReference type="EC" id="6.1.1.21" evidence="3"/>
<dbReference type="InterPro" id="IPR004516">
    <property type="entry name" value="HisRS/HisZ"/>
</dbReference>
<comment type="subcellular location">
    <subcellularLocation>
        <location evidence="1">Cytoplasm</location>
    </subcellularLocation>
</comment>
<evidence type="ECO:0000256" key="10">
    <source>
        <dbReference type="ARBA" id="ARBA00030619"/>
    </source>
</evidence>
<accession>U4LNJ2</accession>
<dbReference type="GO" id="GO:0003723">
    <property type="term" value="F:RNA binding"/>
    <property type="evidence" value="ECO:0007669"/>
    <property type="project" value="TreeGrafter"/>
</dbReference>
<keyword evidence="8" id="KW-0648">Protein biosynthesis</keyword>
<proteinExistence type="inferred from homology"/>
<feature type="region of interest" description="Disordered" evidence="15">
    <location>
        <begin position="347"/>
        <end position="371"/>
    </location>
</feature>
<dbReference type="GO" id="GO:0032543">
    <property type="term" value="P:mitochondrial translation"/>
    <property type="evidence" value="ECO:0007669"/>
    <property type="project" value="TreeGrafter"/>
</dbReference>
<feature type="binding site" evidence="14">
    <location>
        <begin position="130"/>
        <end position="132"/>
    </location>
    <ligand>
        <name>L-histidine</name>
        <dbReference type="ChEBI" id="CHEBI:57595"/>
    </ligand>
</feature>
<feature type="binding site" evidence="14">
    <location>
        <begin position="331"/>
        <end position="332"/>
    </location>
    <ligand>
        <name>L-histidine</name>
        <dbReference type="ChEBI" id="CHEBI:57595"/>
    </ligand>
</feature>
<dbReference type="OMA" id="CGGGNFK"/>
<evidence type="ECO:0000256" key="15">
    <source>
        <dbReference type="SAM" id="MobiDB-lite"/>
    </source>
</evidence>
<gene>
    <name evidence="17" type="ORF">PCON_14197</name>
</gene>
<organism evidence="17 18">
    <name type="scientific">Pyronema omphalodes (strain CBS 100304)</name>
    <name type="common">Pyronema confluens</name>
    <dbReference type="NCBI Taxonomy" id="1076935"/>
    <lineage>
        <taxon>Eukaryota</taxon>
        <taxon>Fungi</taxon>
        <taxon>Dikarya</taxon>
        <taxon>Ascomycota</taxon>
        <taxon>Pezizomycotina</taxon>
        <taxon>Pezizomycetes</taxon>
        <taxon>Pezizales</taxon>
        <taxon>Pyronemataceae</taxon>
        <taxon>Pyronema</taxon>
    </lineage>
</organism>
<feature type="binding site" evidence="14">
    <location>
        <position position="174"/>
    </location>
    <ligand>
        <name>L-histidine</name>
        <dbReference type="ChEBI" id="CHEBI:57595"/>
    </ligand>
</feature>
<dbReference type="eggNOG" id="KOG1936">
    <property type="taxonomic scope" value="Eukaryota"/>
</dbReference>
<comment type="catalytic activity">
    <reaction evidence="11">
        <text>tRNA(His) + L-histidine + ATP = L-histidyl-tRNA(His) + AMP + diphosphate + H(+)</text>
        <dbReference type="Rhea" id="RHEA:17313"/>
        <dbReference type="Rhea" id="RHEA-COMP:9665"/>
        <dbReference type="Rhea" id="RHEA-COMP:9689"/>
        <dbReference type="ChEBI" id="CHEBI:15378"/>
        <dbReference type="ChEBI" id="CHEBI:30616"/>
        <dbReference type="ChEBI" id="CHEBI:33019"/>
        <dbReference type="ChEBI" id="CHEBI:57595"/>
        <dbReference type="ChEBI" id="CHEBI:78442"/>
        <dbReference type="ChEBI" id="CHEBI:78527"/>
        <dbReference type="ChEBI" id="CHEBI:456215"/>
        <dbReference type="EC" id="6.1.1.21"/>
    </reaction>
</comment>
<dbReference type="Pfam" id="PF03129">
    <property type="entry name" value="HGTP_anticodon"/>
    <property type="match status" value="1"/>
</dbReference>
<dbReference type="OrthoDB" id="1906957at2759"/>
<dbReference type="PANTHER" id="PTHR11476">
    <property type="entry name" value="HISTIDYL-TRNA SYNTHETASE"/>
    <property type="match status" value="1"/>
</dbReference>
<evidence type="ECO:0000256" key="12">
    <source>
        <dbReference type="ARBA" id="ARBA00058343"/>
    </source>
</evidence>
<dbReference type="InterPro" id="IPR033656">
    <property type="entry name" value="HisRS_anticodon"/>
</dbReference>
<feature type="binding site" evidence="14">
    <location>
        <position position="327"/>
    </location>
    <ligand>
        <name>L-histidine</name>
        <dbReference type="ChEBI" id="CHEBI:57595"/>
    </ligand>
</feature>
<keyword evidence="4" id="KW-0963">Cytoplasm</keyword>
<feature type="region of interest" description="Disordered" evidence="15">
    <location>
        <begin position="532"/>
        <end position="554"/>
    </location>
</feature>
<dbReference type="InterPro" id="IPR015807">
    <property type="entry name" value="His-tRNA-ligase"/>
</dbReference>
<dbReference type="CDD" id="cd00773">
    <property type="entry name" value="HisRS-like_core"/>
    <property type="match status" value="1"/>
</dbReference>
<evidence type="ECO:0000256" key="9">
    <source>
        <dbReference type="ARBA" id="ARBA00023146"/>
    </source>
</evidence>
<dbReference type="FunFam" id="3.40.50.800:FF:000015">
    <property type="entry name" value="Histidyl-tRNA synthetase, mitochondrial"/>
    <property type="match status" value="1"/>
</dbReference>
<evidence type="ECO:0000256" key="8">
    <source>
        <dbReference type="ARBA" id="ARBA00022917"/>
    </source>
</evidence>
<dbReference type="GO" id="GO:0005524">
    <property type="term" value="F:ATP binding"/>
    <property type="evidence" value="ECO:0007669"/>
    <property type="project" value="UniProtKB-KW"/>
</dbReference>
<evidence type="ECO:0000313" key="18">
    <source>
        <dbReference type="Proteomes" id="UP000018144"/>
    </source>
</evidence>
<dbReference type="Proteomes" id="UP000018144">
    <property type="component" value="Unassembled WGS sequence"/>
</dbReference>
<dbReference type="PROSITE" id="PS50862">
    <property type="entry name" value="AA_TRNA_LIGASE_II"/>
    <property type="match status" value="1"/>
</dbReference>
<feature type="domain" description="Aminoacyl-transfer RNA synthetases class-II family profile" evidence="16">
    <location>
        <begin position="61"/>
        <end position="410"/>
    </location>
</feature>
<feature type="binding site" evidence="14">
    <location>
        <position position="178"/>
    </location>
    <ligand>
        <name>L-histidine</name>
        <dbReference type="ChEBI" id="CHEBI:57595"/>
    </ligand>
</feature>
<keyword evidence="7" id="KW-0067">ATP-binding</keyword>
<evidence type="ECO:0000256" key="3">
    <source>
        <dbReference type="ARBA" id="ARBA00012815"/>
    </source>
</evidence>
<comment type="function">
    <text evidence="12">Catalyzes the aminoacylation of histidyl-tRNA in both the cytoplasm and the mitochondrion.</text>
</comment>
<sequence>MRRCSSLLRLLSRPPSPPTTRLLVRSARCISTQQQHPQYNSTPKMAPKDKKAKIDLKVPKGTKDWEGKDMVIRDKIFNTITSCFKRHGGVTIDTPVFELREVLTGKYGEDSKLIYDLADQGGEICSLRYDLTVPFARWLAMNPQIQNIKRYHIAKVYRRDQPAMSKGRMREFYQCDFDIAGSYDSMLPDAEVLRIAMEILDSLNVGKYTIKINHRKILDGLFEVCGVPADKIRQISSAVDKLDKSPWEDVRKEMTEEKGLAEEAADKIGQYVLKKGGRDLLDELKTIEELTKNASFADGLKEMELLIDYLEVFKVMPVLSFDLSLARGLDYYTGVIYEVVTEASAPKAGKATKKPKTTPEDPDADRSNDDTIGVGSIAAGGRYDELVGMFANSAKGRIPCVGISFGVDRIFSITKARMLEEVRGNEVDVYVMAFGGKGFTGLVKERMQVCQTLWDAGIKAEFFYKVKPKLPQQFAGAEKNGVPYAVVLGEDELAAGVVKIKEMGLPEGHPDKNGVDVKLTELVAEVQKRLAEHGTKQEEVEEQLKKVQLEERAA</sequence>
<dbReference type="Gene3D" id="3.40.50.800">
    <property type="entry name" value="Anticodon-binding domain"/>
    <property type="match status" value="1"/>
</dbReference>
<dbReference type="InterPro" id="IPR004154">
    <property type="entry name" value="Anticodon-bd"/>
</dbReference>
<dbReference type="GO" id="GO:0004821">
    <property type="term" value="F:histidine-tRNA ligase activity"/>
    <property type="evidence" value="ECO:0007669"/>
    <property type="project" value="UniProtKB-EC"/>
</dbReference>
<dbReference type="PANTHER" id="PTHR11476:SF7">
    <property type="entry name" value="HISTIDINE--TRNA LIGASE"/>
    <property type="match status" value="1"/>
</dbReference>
<dbReference type="InterPro" id="IPR041715">
    <property type="entry name" value="HisRS-like_core"/>
</dbReference>
<dbReference type="NCBIfam" id="TIGR00442">
    <property type="entry name" value="hisS"/>
    <property type="match status" value="1"/>
</dbReference>
<dbReference type="PIRSF" id="PIRSF001549">
    <property type="entry name" value="His-tRNA_synth"/>
    <property type="match status" value="1"/>
</dbReference>
<reference evidence="17 18" key="1">
    <citation type="journal article" date="2013" name="PLoS Genet.">
        <title>The genome and development-dependent transcriptomes of Pyronema confluens: a window into fungal evolution.</title>
        <authorList>
            <person name="Traeger S."/>
            <person name="Altegoer F."/>
            <person name="Freitag M."/>
            <person name="Gabaldon T."/>
            <person name="Kempken F."/>
            <person name="Kumar A."/>
            <person name="Marcet-Houben M."/>
            <person name="Poggeler S."/>
            <person name="Stajich J.E."/>
            <person name="Nowrousian M."/>
        </authorList>
    </citation>
    <scope>NUCLEOTIDE SEQUENCE [LARGE SCALE GENOMIC DNA]</scope>
    <source>
        <strain evidence="18">CBS 100304</strain>
        <tissue evidence="17">Vegetative mycelium</tissue>
    </source>
</reference>
<evidence type="ECO:0000256" key="13">
    <source>
        <dbReference type="ARBA" id="ARBA00067413"/>
    </source>
</evidence>
<dbReference type="CDD" id="cd00859">
    <property type="entry name" value="HisRS_anticodon"/>
    <property type="match status" value="1"/>
</dbReference>
<dbReference type="InterPro" id="IPR006195">
    <property type="entry name" value="aa-tRNA-synth_II"/>
</dbReference>
<dbReference type="GO" id="GO:0005829">
    <property type="term" value="C:cytosol"/>
    <property type="evidence" value="ECO:0007669"/>
    <property type="project" value="TreeGrafter"/>
</dbReference>
<dbReference type="Gene3D" id="3.30.930.10">
    <property type="entry name" value="Bira Bifunctional Protein, Domain 2"/>
    <property type="match status" value="1"/>
</dbReference>
<comment type="similarity">
    <text evidence="2">Belongs to the class-II aminoacyl-tRNA synthetase family.</text>
</comment>
<evidence type="ECO:0000256" key="11">
    <source>
        <dbReference type="ARBA" id="ARBA00047639"/>
    </source>
</evidence>
<evidence type="ECO:0000256" key="5">
    <source>
        <dbReference type="ARBA" id="ARBA00022598"/>
    </source>
</evidence>
<dbReference type="FunFam" id="3.30.930.10:FF:000021">
    <property type="entry name" value="Probable histidine--tRNA ligase, mitochondrial"/>
    <property type="match status" value="1"/>
</dbReference>
<feature type="binding site" evidence="14">
    <location>
        <position position="158"/>
    </location>
    <ligand>
        <name>L-histidine</name>
        <dbReference type="ChEBI" id="CHEBI:57595"/>
    </ligand>
</feature>
<dbReference type="SUPFAM" id="SSF55681">
    <property type="entry name" value="Class II aaRS and biotin synthetases"/>
    <property type="match status" value="1"/>
</dbReference>
<keyword evidence="9" id="KW-0030">Aminoacyl-tRNA synthetase</keyword>
<evidence type="ECO:0000256" key="7">
    <source>
        <dbReference type="ARBA" id="ARBA00022840"/>
    </source>
</evidence>
<evidence type="ECO:0000313" key="17">
    <source>
        <dbReference type="EMBL" id="CCX33157.1"/>
    </source>
</evidence>
<evidence type="ECO:0000256" key="1">
    <source>
        <dbReference type="ARBA" id="ARBA00004496"/>
    </source>
</evidence>
<dbReference type="HAMAP" id="MF_00127">
    <property type="entry name" value="His_tRNA_synth"/>
    <property type="match status" value="1"/>
</dbReference>
<evidence type="ECO:0000256" key="2">
    <source>
        <dbReference type="ARBA" id="ARBA00008226"/>
    </source>
</evidence>
<dbReference type="EMBL" id="HF936029">
    <property type="protein sequence ID" value="CCX33157.1"/>
    <property type="molecule type" value="Genomic_DNA"/>
</dbReference>
<name>U4LNJ2_PYROM</name>
<dbReference type="AlphaFoldDB" id="U4LNJ2"/>
<keyword evidence="5 17" id="KW-0436">Ligase</keyword>
<keyword evidence="6" id="KW-0547">Nucleotide-binding</keyword>
<dbReference type="InterPro" id="IPR045864">
    <property type="entry name" value="aa-tRNA-synth_II/BPL/LPL"/>
</dbReference>
<evidence type="ECO:0000256" key="14">
    <source>
        <dbReference type="PIRSR" id="PIRSR001549-1"/>
    </source>
</evidence>
<dbReference type="GO" id="GO:0006427">
    <property type="term" value="P:histidyl-tRNA aminoacylation"/>
    <property type="evidence" value="ECO:0007669"/>
    <property type="project" value="InterPro"/>
</dbReference>
<dbReference type="Pfam" id="PF13393">
    <property type="entry name" value="tRNA-synt_His"/>
    <property type="match status" value="1"/>
</dbReference>
<evidence type="ECO:0000256" key="6">
    <source>
        <dbReference type="ARBA" id="ARBA00022741"/>
    </source>
</evidence>
<dbReference type="GO" id="GO:0005739">
    <property type="term" value="C:mitochondrion"/>
    <property type="evidence" value="ECO:0007669"/>
    <property type="project" value="TreeGrafter"/>
</dbReference>
<dbReference type="InterPro" id="IPR036621">
    <property type="entry name" value="Anticodon-bd_dom_sf"/>
</dbReference>
<protein>
    <recommendedName>
        <fullName evidence="13">Histidine--tRNA ligase, mitochondrial</fullName>
        <ecNumber evidence="3">6.1.1.21</ecNumber>
    </recommendedName>
    <alternativeName>
        <fullName evidence="10">Histidyl-tRNA synthetase</fullName>
    </alternativeName>
</protein>
<dbReference type="STRING" id="1076935.U4LNJ2"/>
<dbReference type="SUPFAM" id="SSF52954">
    <property type="entry name" value="Class II aaRS ABD-related"/>
    <property type="match status" value="1"/>
</dbReference>